<comment type="caution">
    <text evidence="2">The sequence shown here is derived from an EMBL/GenBank/DDBJ whole genome shotgun (WGS) entry which is preliminary data.</text>
</comment>
<feature type="region of interest" description="Disordered" evidence="1">
    <location>
        <begin position="1"/>
        <end position="72"/>
    </location>
</feature>
<evidence type="ECO:0000313" key="2">
    <source>
        <dbReference type="EMBL" id="KAK9507563.1"/>
    </source>
</evidence>
<gene>
    <name evidence="2" type="ORF">O3M35_007391</name>
</gene>
<evidence type="ECO:0000313" key="3">
    <source>
        <dbReference type="Proteomes" id="UP001461498"/>
    </source>
</evidence>
<dbReference type="AlphaFoldDB" id="A0AAW1DBW7"/>
<reference evidence="2 3" key="1">
    <citation type="submission" date="2022-12" db="EMBL/GenBank/DDBJ databases">
        <title>Chromosome-level genome assembly of true bugs.</title>
        <authorList>
            <person name="Ma L."/>
            <person name="Li H."/>
        </authorList>
    </citation>
    <scope>NUCLEOTIDE SEQUENCE [LARGE SCALE GENOMIC DNA]</scope>
    <source>
        <strain evidence="2">Lab_2022b</strain>
    </source>
</reference>
<organism evidence="2 3">
    <name type="scientific">Rhynocoris fuscipes</name>
    <dbReference type="NCBI Taxonomy" id="488301"/>
    <lineage>
        <taxon>Eukaryota</taxon>
        <taxon>Metazoa</taxon>
        <taxon>Ecdysozoa</taxon>
        <taxon>Arthropoda</taxon>
        <taxon>Hexapoda</taxon>
        <taxon>Insecta</taxon>
        <taxon>Pterygota</taxon>
        <taxon>Neoptera</taxon>
        <taxon>Paraneoptera</taxon>
        <taxon>Hemiptera</taxon>
        <taxon>Heteroptera</taxon>
        <taxon>Panheteroptera</taxon>
        <taxon>Cimicomorpha</taxon>
        <taxon>Reduviidae</taxon>
        <taxon>Harpactorinae</taxon>
        <taxon>Harpactorini</taxon>
        <taxon>Rhynocoris</taxon>
    </lineage>
</organism>
<name>A0AAW1DBW7_9HEMI</name>
<accession>A0AAW1DBW7</accession>
<dbReference type="Proteomes" id="UP001461498">
    <property type="component" value="Unassembled WGS sequence"/>
</dbReference>
<sequence>MDEVRNRSGDPNLRLLAYRSTPLESASQGKEDNKQAASGQAEPTKESEKDEEEDDSHTQDLDEQERMKEDLEDWKLVTHRKKLPRKKPDRYTVASF</sequence>
<feature type="compositionally biased region" description="Basic and acidic residues" evidence="1">
    <location>
        <begin position="56"/>
        <end position="72"/>
    </location>
</feature>
<keyword evidence="3" id="KW-1185">Reference proteome</keyword>
<dbReference type="EMBL" id="JAPXFL010000004">
    <property type="protein sequence ID" value="KAK9507563.1"/>
    <property type="molecule type" value="Genomic_DNA"/>
</dbReference>
<proteinExistence type="predicted"/>
<protein>
    <submittedName>
        <fullName evidence="2">Uncharacterized protein</fullName>
    </submittedName>
</protein>
<evidence type="ECO:0000256" key="1">
    <source>
        <dbReference type="SAM" id="MobiDB-lite"/>
    </source>
</evidence>